<evidence type="ECO:0000313" key="6">
    <source>
        <dbReference type="EMBL" id="WNE84612.1"/>
    </source>
</evidence>
<dbReference type="EMBL" id="NAQF01000002">
    <property type="protein sequence ID" value="OQM58387.1"/>
    <property type="molecule type" value="Genomic_DNA"/>
</dbReference>
<evidence type="ECO:0000313" key="9">
    <source>
        <dbReference type="Proteomes" id="UP000437631"/>
    </source>
</evidence>
<protein>
    <submittedName>
        <fullName evidence="2">Uncharacterized protein</fullName>
    </submittedName>
</protein>
<sequence>MPVAASIVLGYAGVGEASIELILKTVEEILIAVDTHKHVGCPVPFDDDGRTVALGSTAAVRPLLSSLSELRTNSISLMVFDGPRQDTGQVRASVDAMFQSDGD</sequence>
<evidence type="ECO:0000313" key="8">
    <source>
        <dbReference type="Proteomes" id="UP000192714"/>
    </source>
</evidence>
<evidence type="ECO:0000313" key="1">
    <source>
        <dbReference type="EMBL" id="CUN64994.1"/>
    </source>
</evidence>
<dbReference type="EMBL" id="CP047129">
    <property type="protein sequence ID" value="QHB62905.1"/>
    <property type="molecule type" value="Genomic_DNA"/>
</dbReference>
<dbReference type="RefSeq" id="WP_085379614.1">
    <property type="nucleotide sequence ID" value="NZ_CAXVIL010000002.1"/>
</dbReference>
<organism evidence="2 9">
    <name type="scientific">Bifidobacterium adolescentis</name>
    <dbReference type="NCBI Taxonomy" id="1680"/>
    <lineage>
        <taxon>Bacteria</taxon>
        <taxon>Bacillati</taxon>
        <taxon>Actinomycetota</taxon>
        <taxon>Actinomycetes</taxon>
        <taxon>Bifidobacteriales</taxon>
        <taxon>Bifidobacteriaceae</taxon>
        <taxon>Bifidobacterium</taxon>
    </lineage>
</organism>
<proteinExistence type="predicted"/>
<reference evidence="1 7" key="1">
    <citation type="submission" date="2015-09" db="EMBL/GenBank/DDBJ databases">
        <authorList>
            <consortium name="Pathogen Informatics"/>
        </authorList>
    </citation>
    <scope>NUCLEOTIDE SEQUENCE [LARGE SCALE GENOMIC DNA]</scope>
    <source>
        <strain evidence="1 7">2789STDY5608824</strain>
    </source>
</reference>
<reference evidence="6" key="7">
    <citation type="submission" date="2023-09" db="EMBL/GenBank/DDBJ databases">
        <title>Ecological and genomic based identification of the Bifidobacterium adolescentis prototype of the healthy human gut microbiota.</title>
        <authorList>
            <person name="Lugli G.A."/>
            <person name="Argentini C."/>
            <person name="Tarracchini C."/>
            <person name="Fontana F."/>
            <person name="Alessandri G."/>
            <person name="Mancabelli L."/>
            <person name="Milani C."/>
            <person name="Turroni F."/>
            <person name="Ventura M."/>
        </authorList>
    </citation>
    <scope>NUCLEOTIDE SEQUENCE</scope>
    <source>
        <strain evidence="6">703B</strain>
    </source>
</reference>
<reference evidence="4 8" key="3">
    <citation type="submission" date="2017-03" db="EMBL/GenBank/DDBJ databases">
        <title>Maternal inheritance of bifidobacteria.</title>
        <authorList>
            <person name="Lugli G.A."/>
            <person name="Duranti S."/>
            <person name="Milani C."/>
            <person name="Mancabelli L."/>
        </authorList>
    </citation>
    <scope>NUCLEOTIDE SEQUENCE [LARGE SCALE GENOMIC DNA]</scope>
    <source>
        <strain evidence="4 8">1892B</strain>
    </source>
</reference>
<evidence type="ECO:0000313" key="3">
    <source>
        <dbReference type="EMBL" id="MCQ4793417.1"/>
    </source>
</evidence>
<evidence type="ECO:0000313" key="2">
    <source>
        <dbReference type="EMBL" id="KAB5744182.1"/>
    </source>
</evidence>
<dbReference type="Proteomes" id="UP000437631">
    <property type="component" value="Unassembled WGS sequence"/>
</dbReference>
<name>A0A0B5BL74_BIFAD</name>
<reference evidence="6" key="2">
    <citation type="journal article" date="2016" name="Sci. Rep.">
        <title>Evaluation of genetic diversity among strains of the human gut commensal Bifidobacterium adolescentis.</title>
        <authorList>
            <person name="Duranti S."/>
            <person name="Milani C."/>
            <person name="Lugli G.A."/>
            <person name="Mancabelli L."/>
            <person name="Turroni F."/>
            <person name="Ferrario C."/>
            <person name="Mangifesta M."/>
            <person name="Viappiani A."/>
            <person name="Sanchez B."/>
            <person name="Margolles A."/>
            <person name="van Sinderen D."/>
            <person name="Ventura M."/>
        </authorList>
    </citation>
    <scope>NUCLEOTIDE SEQUENCE</scope>
    <source>
        <strain evidence="6">703B</strain>
    </source>
</reference>
<dbReference type="EMBL" id="CP133648">
    <property type="protein sequence ID" value="WNE84612.1"/>
    <property type="molecule type" value="Genomic_DNA"/>
</dbReference>
<dbReference type="EMBL" id="WDLT01000015">
    <property type="protein sequence ID" value="KAB5744182.1"/>
    <property type="molecule type" value="Genomic_DNA"/>
</dbReference>
<dbReference type="Proteomes" id="UP000464884">
    <property type="component" value="Chromosome"/>
</dbReference>
<dbReference type="AlphaFoldDB" id="A0A0B5BL74"/>
<dbReference type="Proteomes" id="UP001206013">
    <property type="component" value="Unassembled WGS sequence"/>
</dbReference>
<reference evidence="2 9" key="4">
    <citation type="journal article" date="2019" name="Nat. Med.">
        <title>A library of human gut bacterial isolates paired with longitudinal multiomics data enables mechanistic microbiome research.</title>
        <authorList>
            <person name="Poyet M."/>
            <person name="Groussin M."/>
            <person name="Gibbons S.M."/>
            <person name="Avila-Pacheco J."/>
            <person name="Jiang X."/>
            <person name="Kearney S.M."/>
            <person name="Perrotta A.R."/>
            <person name="Berdy B."/>
            <person name="Zhao S."/>
            <person name="Lieberman T.D."/>
            <person name="Swanson P.K."/>
            <person name="Smith M."/>
            <person name="Roesemann S."/>
            <person name="Alexander J.E."/>
            <person name="Rich S.A."/>
            <person name="Livny J."/>
            <person name="Vlamakis H."/>
            <person name="Clish C."/>
            <person name="Bullock K."/>
            <person name="Deik A."/>
            <person name="Scott J."/>
            <person name="Pierce K.A."/>
            <person name="Xavier R.J."/>
            <person name="Alm E.J."/>
        </authorList>
    </citation>
    <scope>NUCLEOTIDE SEQUENCE [LARGE SCALE GENOMIC DNA]</scope>
    <source>
        <strain evidence="2 9">BIOML-A190</strain>
    </source>
</reference>
<evidence type="ECO:0000313" key="7">
    <source>
        <dbReference type="Proteomes" id="UP000095647"/>
    </source>
</evidence>
<accession>A0A0B5BL74</accession>
<dbReference type="EMBL" id="JANFYM010000008">
    <property type="protein sequence ID" value="MCQ4793417.1"/>
    <property type="molecule type" value="Genomic_DNA"/>
</dbReference>
<dbReference type="EMBL" id="CYYI01000003">
    <property type="protein sequence ID" value="CUN64994.1"/>
    <property type="molecule type" value="Genomic_DNA"/>
</dbReference>
<evidence type="ECO:0000313" key="4">
    <source>
        <dbReference type="EMBL" id="OQM58387.1"/>
    </source>
</evidence>
<dbReference type="KEGG" id="bado:BBMN23_1012"/>
<dbReference type="PATRIC" id="fig|1680.5.peg.1013"/>
<evidence type="ECO:0000313" key="10">
    <source>
        <dbReference type="Proteomes" id="UP000464884"/>
    </source>
</evidence>
<dbReference type="Proteomes" id="UP000192714">
    <property type="component" value="Unassembled WGS sequence"/>
</dbReference>
<reference evidence="5 10" key="5">
    <citation type="submission" date="2019-12" db="EMBL/GenBank/DDBJ databases">
        <title>Draft Genome Sequence of Bifidobacterium adolescentis ZJ2.</title>
        <authorList>
            <person name="Jin Z."/>
        </authorList>
    </citation>
    <scope>NUCLEOTIDE SEQUENCE [LARGE SCALE GENOMIC DNA]</scope>
    <source>
        <strain evidence="5 10">ZJ2</strain>
    </source>
</reference>
<dbReference type="Proteomes" id="UP000095647">
    <property type="component" value="Unassembled WGS sequence"/>
</dbReference>
<dbReference type="Proteomes" id="UP000193179">
    <property type="component" value="Chromosome"/>
</dbReference>
<reference evidence="3" key="6">
    <citation type="submission" date="2022-06" db="EMBL/GenBank/DDBJ databases">
        <title>Isolation of gut microbiota from human fecal samples.</title>
        <authorList>
            <person name="Pamer E.G."/>
            <person name="Barat B."/>
            <person name="Waligurski E."/>
            <person name="Medina S."/>
            <person name="Paddock L."/>
            <person name="Mostad J."/>
        </authorList>
    </citation>
    <scope>NUCLEOTIDE SEQUENCE</scope>
    <source>
        <strain evidence="3">SL.1.01</strain>
    </source>
</reference>
<gene>
    <name evidence="6" type="ORF">B0703_06255</name>
    <name evidence="4" type="ORF">B5789_0466</name>
    <name evidence="1" type="ORF">ERS852382_00994</name>
    <name evidence="5" type="ORF">F3K97_06270</name>
    <name evidence="2" type="ORF">GA752_09465</name>
    <name evidence="3" type="ORF">NE692_08105</name>
</gene>
<evidence type="ECO:0000313" key="5">
    <source>
        <dbReference type="EMBL" id="QHB62905.1"/>
    </source>
</evidence>